<evidence type="ECO:0008006" key="4">
    <source>
        <dbReference type="Google" id="ProtNLM"/>
    </source>
</evidence>
<evidence type="ECO:0000313" key="2">
    <source>
        <dbReference type="EMBL" id="RDS92399.1"/>
    </source>
</evidence>
<feature type="compositionally biased region" description="Basic and acidic residues" evidence="1">
    <location>
        <begin position="12"/>
        <end position="21"/>
    </location>
</feature>
<proteinExistence type="predicted"/>
<feature type="region of interest" description="Disordered" evidence="1">
    <location>
        <begin position="1"/>
        <end position="21"/>
    </location>
</feature>
<name>A0A7Z6N0E5_PSEFL</name>
<protein>
    <recommendedName>
        <fullName evidence="4">HNH endonuclease</fullName>
    </recommendedName>
</protein>
<evidence type="ECO:0000313" key="3">
    <source>
        <dbReference type="Proteomes" id="UP000255541"/>
    </source>
</evidence>
<dbReference type="Proteomes" id="UP000255541">
    <property type="component" value="Unassembled WGS sequence"/>
</dbReference>
<evidence type="ECO:0000256" key="1">
    <source>
        <dbReference type="SAM" id="MobiDB-lite"/>
    </source>
</evidence>
<accession>A0A7Z6N0E5</accession>
<reference evidence="2 3" key="1">
    <citation type="submission" date="2018-07" db="EMBL/GenBank/DDBJ databases">
        <title>Draft Genome Sequence of Pseudomonas fluorescens AHK-1 associated with canker disease of kiwifruit.</title>
        <authorList>
            <person name="Wu Z."/>
        </authorList>
    </citation>
    <scope>NUCLEOTIDE SEQUENCE [LARGE SCALE GENOMIC DNA]</scope>
    <source>
        <strain evidence="2 3">AHK-1</strain>
    </source>
</reference>
<comment type="caution">
    <text evidence="2">The sequence shown here is derived from an EMBL/GenBank/DDBJ whole genome shotgun (WGS) entry which is preliminary data.</text>
</comment>
<dbReference type="EMBL" id="QRBA01000002">
    <property type="protein sequence ID" value="RDS92399.1"/>
    <property type="molecule type" value="Genomic_DNA"/>
</dbReference>
<gene>
    <name evidence="2" type="ORF">DL347_04300</name>
</gene>
<sequence length="560" mass="62760">MDMNGAKSKQKKAGEASDKVAHERHDFLQSTVQRLRDRAGNVCSFPDCHVHTHGSAFTGDKAVGVGVACHIKAAAPGGPRYDPKQTKDERRHLDNGIWMCQTHSKLVDADDSAYSVETLRVWKQKAEERSNDLINQKSFTECEVKAAVEEGTVSALQRWVNRSDNPFDTPIVEIMKGYEAGLEKLDPRFNVQVDRVEGQCHHIISAAQDSVSLQLILRDLDQLEGFWEAERAFFEEGRELQIPGAHFKIEGSKLFDAIHERTSQLGQGVVTMGAPKCALNANLYVRTPDGEWAIDTFTCYYTSGSLRTVFSGTALGGFFGVNASYAHDGLNTKFDLTFNLDAWRGKNILELPGFSRLARAARYFGKGRLVVEIEVGNNVASFDTKSSPINEEYHAQLRWMIEYLDFARKVAEQCSESVILKTFDFDNEIYSALRKYARLLTGAVATTRKAGWLCGGEFTYHEGYDLSSFDFSGVSQVIRLAQRDSMTFDLFGQVVIAPRVETIYTDVEFTLHSDLDARDKPKINLYTTEKSTITTLLQEEGSWIVLRDMSVFDEPLPLSS</sequence>
<organism evidence="2 3">
    <name type="scientific">Pseudomonas fluorescens</name>
    <dbReference type="NCBI Taxonomy" id="294"/>
    <lineage>
        <taxon>Bacteria</taxon>
        <taxon>Pseudomonadati</taxon>
        <taxon>Pseudomonadota</taxon>
        <taxon>Gammaproteobacteria</taxon>
        <taxon>Pseudomonadales</taxon>
        <taxon>Pseudomonadaceae</taxon>
        <taxon>Pseudomonas</taxon>
    </lineage>
</organism>
<dbReference type="AlphaFoldDB" id="A0A7Z6N0E5"/>